<keyword evidence="3" id="KW-1185">Reference proteome</keyword>
<organism evidence="2 3">
    <name type="scientific">Rhodohalobacter mucosus</name>
    <dbReference type="NCBI Taxonomy" id="2079485"/>
    <lineage>
        <taxon>Bacteria</taxon>
        <taxon>Pseudomonadati</taxon>
        <taxon>Balneolota</taxon>
        <taxon>Balneolia</taxon>
        <taxon>Balneolales</taxon>
        <taxon>Balneolaceae</taxon>
        <taxon>Rhodohalobacter</taxon>
    </lineage>
</organism>
<feature type="domain" description="Lnb N-terminal periplasmic" evidence="1">
    <location>
        <begin position="85"/>
        <end position="227"/>
    </location>
</feature>
<sequence>MTHRPSKDLRKIRFRHILLTLLLVVPLVLVVTVLTKTASNDREWSPDQQILAYAEFAADADSDSVTIRNIRNSRYRSPDDYVVSHYDRTVSLGDLVSLDYMVEKLEGFPGFAHTLLSFGFADSTYIAISVEIRKELGESYHPLSGMMREYELMYVIADERDVINLRANYRGNTVYLYPIEIGRASLTNLFLSMLERANGLRENPEFYHTLTSTCTTNLARAASETTEERFWMYHPQILLPGFSDRLLLKRSLIQTGLTDIDDVREAFMINAQAESHRDSEGFSLGIRNLSN</sequence>
<proteinExistence type="predicted"/>
<dbReference type="AlphaFoldDB" id="A0A316TZ64"/>
<gene>
    <name evidence="2" type="ORF">DDZ15_01055</name>
</gene>
<evidence type="ECO:0000313" key="3">
    <source>
        <dbReference type="Proteomes" id="UP000245533"/>
    </source>
</evidence>
<comment type="caution">
    <text evidence="2">The sequence shown here is derived from an EMBL/GenBank/DDBJ whole genome shotgun (WGS) entry which is preliminary data.</text>
</comment>
<reference evidence="2 3" key="1">
    <citation type="submission" date="2018-05" db="EMBL/GenBank/DDBJ databases">
        <title>Rhodohalobacter halophilus gen. nov., sp. nov., a moderately halophilic member of the family Balneolaceae.</title>
        <authorList>
            <person name="Liu Z.-W."/>
        </authorList>
    </citation>
    <scope>NUCLEOTIDE SEQUENCE [LARGE SCALE GENOMIC DNA]</scope>
    <source>
        <strain evidence="2 3">8A47</strain>
    </source>
</reference>
<evidence type="ECO:0000313" key="2">
    <source>
        <dbReference type="EMBL" id="PWN08252.1"/>
    </source>
</evidence>
<dbReference type="EMBL" id="QGGB01000001">
    <property type="protein sequence ID" value="PWN08252.1"/>
    <property type="molecule type" value="Genomic_DNA"/>
</dbReference>
<name>A0A316TZ64_9BACT</name>
<protein>
    <recommendedName>
        <fullName evidence="1">Lnb N-terminal periplasmic domain-containing protein</fullName>
    </recommendedName>
</protein>
<accession>A0A316TZ64</accession>
<dbReference type="InterPro" id="IPR025178">
    <property type="entry name" value="Lnb_N"/>
</dbReference>
<dbReference type="Pfam" id="PF13387">
    <property type="entry name" value="Lnb_N"/>
    <property type="match status" value="1"/>
</dbReference>
<dbReference type="Proteomes" id="UP000245533">
    <property type="component" value="Unassembled WGS sequence"/>
</dbReference>
<evidence type="ECO:0000259" key="1">
    <source>
        <dbReference type="Pfam" id="PF13387"/>
    </source>
</evidence>